<dbReference type="SUPFAM" id="SSF82093">
    <property type="entry name" value="Heme chaperone CcmE"/>
    <property type="match status" value="1"/>
</dbReference>
<dbReference type="RefSeq" id="WP_344821871.1">
    <property type="nucleotide sequence ID" value="NZ_BAABEZ010000001.1"/>
</dbReference>
<proteinExistence type="predicted"/>
<keyword evidence="2" id="KW-0479">Metal-binding</keyword>
<dbReference type="Gene3D" id="2.40.50.140">
    <property type="entry name" value="Nucleic acid-binding proteins"/>
    <property type="match status" value="1"/>
</dbReference>
<dbReference type="InterPro" id="IPR004329">
    <property type="entry name" value="CcmE"/>
</dbReference>
<comment type="caution">
    <text evidence="5">The sequence shown here is derived from an EMBL/GenBank/DDBJ whole genome shotgun (WGS) entry which is preliminary data.</text>
</comment>
<evidence type="ECO:0000313" key="6">
    <source>
        <dbReference type="Proteomes" id="UP001501410"/>
    </source>
</evidence>
<evidence type="ECO:0000256" key="2">
    <source>
        <dbReference type="ARBA" id="ARBA00022617"/>
    </source>
</evidence>
<dbReference type="InterPro" id="IPR036127">
    <property type="entry name" value="CcmE-like_sf"/>
</dbReference>
<evidence type="ECO:0000256" key="4">
    <source>
        <dbReference type="ARBA" id="ARBA00023136"/>
    </source>
</evidence>
<evidence type="ECO:0008006" key="7">
    <source>
        <dbReference type="Google" id="ProtNLM"/>
    </source>
</evidence>
<evidence type="ECO:0000256" key="1">
    <source>
        <dbReference type="ARBA" id="ARBA00004370"/>
    </source>
</evidence>
<dbReference type="InterPro" id="IPR012340">
    <property type="entry name" value="NA-bd_OB-fold"/>
</dbReference>
<keyword evidence="3" id="KW-0201">Cytochrome c-type biogenesis</keyword>
<organism evidence="5 6">
    <name type="scientific">Rurimicrobium arvi</name>
    <dbReference type="NCBI Taxonomy" id="2049916"/>
    <lineage>
        <taxon>Bacteria</taxon>
        <taxon>Pseudomonadati</taxon>
        <taxon>Bacteroidota</taxon>
        <taxon>Chitinophagia</taxon>
        <taxon>Chitinophagales</taxon>
        <taxon>Chitinophagaceae</taxon>
        <taxon>Rurimicrobium</taxon>
    </lineage>
</organism>
<dbReference type="EMBL" id="BAABEZ010000001">
    <property type="protein sequence ID" value="GAA4449037.1"/>
    <property type="molecule type" value="Genomic_DNA"/>
</dbReference>
<accession>A0ABP8MDT6</accession>
<name>A0ABP8MDT6_9BACT</name>
<sequence>MKKTHIALLILVAAAVCLIVVMFGDFSTYETFGTAAQNPEKQLYVIGVLEGDRKIQYDPQIDPNHCSFMVKDKSGEVRKVIFNGEKPRDIEKSEQIVMRGKMEGDAFRCNQIQMKCPSKYKNDQIATGNAS</sequence>
<dbReference type="Proteomes" id="UP001501410">
    <property type="component" value="Unassembled WGS sequence"/>
</dbReference>
<evidence type="ECO:0000313" key="5">
    <source>
        <dbReference type="EMBL" id="GAA4449037.1"/>
    </source>
</evidence>
<evidence type="ECO:0000256" key="3">
    <source>
        <dbReference type="ARBA" id="ARBA00022748"/>
    </source>
</evidence>
<reference evidence="6" key="1">
    <citation type="journal article" date="2019" name="Int. J. Syst. Evol. Microbiol.">
        <title>The Global Catalogue of Microorganisms (GCM) 10K type strain sequencing project: providing services to taxonomists for standard genome sequencing and annotation.</title>
        <authorList>
            <consortium name="The Broad Institute Genomics Platform"/>
            <consortium name="The Broad Institute Genome Sequencing Center for Infectious Disease"/>
            <person name="Wu L."/>
            <person name="Ma J."/>
        </authorList>
    </citation>
    <scope>NUCLEOTIDE SEQUENCE [LARGE SCALE GENOMIC DNA]</scope>
    <source>
        <strain evidence="6">JCM 31921</strain>
    </source>
</reference>
<keyword evidence="4" id="KW-0472">Membrane</keyword>
<protein>
    <recommendedName>
        <fullName evidence="7">Cytochrome c-type biogenesis protein CcmE</fullName>
    </recommendedName>
</protein>
<keyword evidence="2" id="KW-0408">Iron</keyword>
<gene>
    <name evidence="5" type="ORF">GCM10023092_02540</name>
</gene>
<dbReference type="Pfam" id="PF03100">
    <property type="entry name" value="CcmE"/>
    <property type="match status" value="1"/>
</dbReference>
<keyword evidence="6" id="KW-1185">Reference proteome</keyword>
<comment type="subcellular location">
    <subcellularLocation>
        <location evidence="1">Membrane</location>
    </subcellularLocation>
</comment>
<keyword evidence="2" id="KW-0349">Heme</keyword>